<keyword evidence="1" id="KW-0862">Zinc</keyword>
<dbReference type="PROSITE" id="PS50096">
    <property type="entry name" value="IQ"/>
    <property type="match status" value="1"/>
</dbReference>
<dbReference type="InterPro" id="IPR013083">
    <property type="entry name" value="Znf_RING/FYVE/PHD"/>
</dbReference>
<dbReference type="PROSITE" id="PS50089">
    <property type="entry name" value="ZF_RING_2"/>
    <property type="match status" value="1"/>
</dbReference>
<gene>
    <name evidence="4" type="ORF">LCMAC103_01050</name>
</gene>
<evidence type="ECO:0000313" key="4">
    <source>
        <dbReference type="EMBL" id="QBK86773.1"/>
    </source>
</evidence>
<protein>
    <submittedName>
        <fullName evidence="4">Zinc-RING finger domain protein</fullName>
    </submittedName>
</protein>
<reference evidence="4" key="1">
    <citation type="journal article" date="2019" name="MBio">
        <title>Virus Genomes from Deep Sea Sediments Expand the Ocean Megavirome and Support Independent Origins of Viral Gigantism.</title>
        <authorList>
            <person name="Backstrom D."/>
            <person name="Yutin N."/>
            <person name="Jorgensen S.L."/>
            <person name="Dharamshi J."/>
            <person name="Homa F."/>
            <person name="Zaremba-Niedwiedzka K."/>
            <person name="Spang A."/>
            <person name="Wolf Y.I."/>
            <person name="Koonin E.V."/>
            <person name="Ettema T.J."/>
        </authorList>
    </citation>
    <scope>NUCLEOTIDE SEQUENCE</scope>
</reference>
<dbReference type="CDD" id="cd23767">
    <property type="entry name" value="IQCD"/>
    <property type="match status" value="1"/>
</dbReference>
<feature type="domain" description="RING-type" evidence="3">
    <location>
        <begin position="125"/>
        <end position="162"/>
    </location>
</feature>
<dbReference type="Gene3D" id="3.30.40.10">
    <property type="entry name" value="Zinc/RING finger domain, C3HC4 (zinc finger)"/>
    <property type="match status" value="1"/>
</dbReference>
<keyword evidence="1" id="KW-0863">Zinc-finger</keyword>
<dbReference type="SUPFAM" id="SSF57850">
    <property type="entry name" value="RING/U-box"/>
    <property type="match status" value="1"/>
</dbReference>
<evidence type="ECO:0000256" key="2">
    <source>
        <dbReference type="SAM" id="MobiDB-lite"/>
    </source>
</evidence>
<evidence type="ECO:0000259" key="3">
    <source>
        <dbReference type="PROSITE" id="PS50089"/>
    </source>
</evidence>
<feature type="compositionally biased region" description="Pro residues" evidence="2">
    <location>
        <begin position="100"/>
        <end position="115"/>
    </location>
</feature>
<feature type="region of interest" description="Disordered" evidence="2">
    <location>
        <begin position="79"/>
        <end position="115"/>
    </location>
</feature>
<evidence type="ECO:0000256" key="1">
    <source>
        <dbReference type="PROSITE-ProRule" id="PRU00175"/>
    </source>
</evidence>
<feature type="compositionally biased region" description="Low complexity" evidence="2">
    <location>
        <begin position="87"/>
        <end position="99"/>
    </location>
</feature>
<dbReference type="EMBL" id="MK500336">
    <property type="protein sequence ID" value="QBK86773.1"/>
    <property type="molecule type" value="Genomic_DNA"/>
</dbReference>
<proteinExistence type="predicted"/>
<organism evidence="4">
    <name type="scientific">Marseillevirus LCMAC103</name>
    <dbReference type="NCBI Taxonomy" id="2506604"/>
    <lineage>
        <taxon>Viruses</taxon>
        <taxon>Varidnaviria</taxon>
        <taxon>Bamfordvirae</taxon>
        <taxon>Nucleocytoviricota</taxon>
        <taxon>Megaviricetes</taxon>
        <taxon>Pimascovirales</taxon>
        <taxon>Pimascovirales incertae sedis</taxon>
        <taxon>Marseilleviridae</taxon>
    </lineage>
</organism>
<accession>A0A481YTX4</accession>
<dbReference type="InterPro" id="IPR001841">
    <property type="entry name" value="Znf_RING"/>
</dbReference>
<keyword evidence="1" id="KW-0479">Metal-binding</keyword>
<dbReference type="GO" id="GO:0008270">
    <property type="term" value="F:zinc ion binding"/>
    <property type="evidence" value="ECO:0007669"/>
    <property type="project" value="UniProtKB-KW"/>
</dbReference>
<name>A0A481YTX4_9VIRU</name>
<sequence length="384" mass="41077">MEHTHSDGTGTQYIDDFMRLVGQIAAAAPPDGSNVGQMMQHFSQSGAICDLQKAIAGIVDSGVEPACLMSAVVQRLQPPAGPTNDGAAAAPSAAAAADIPPLPPARAKPRPPSVPADPALDDFNCPICFEFYGGAQIIICVQGHSLCDACARRLAPRKCPQCGQRLFGAEHRARARRRRACAILAKSEVTTPIFLFSAAREKKILAVDTTPMIQEIRLCDGCPNLLVRRLTLVHFPADETYRLQTHCGRVVITASNTAGEPVFDFGEDALGLCDAGQFCGLVVRPAVGGFAAEVGRRFVRMEGEFLRGGGWVSGTVLYVLDRQEDAYVVGYKTSACFHAAATIQRAWRGLAARKLLRAKREAHFAPGGNGYREAEARFSAASQI</sequence>